<feature type="chain" id="PRO_5046732760" evidence="5">
    <location>
        <begin position="28"/>
        <end position="314"/>
    </location>
</feature>
<comment type="caution">
    <text evidence="4">Lacks conserved residue(s) required for the propagation of feature annotation.</text>
</comment>
<dbReference type="Gene3D" id="2.60.120.260">
    <property type="entry name" value="Galactose-binding domain-like"/>
    <property type="match status" value="1"/>
</dbReference>
<feature type="signal peptide" evidence="5">
    <location>
        <begin position="1"/>
        <end position="27"/>
    </location>
</feature>
<keyword evidence="3 4" id="KW-1015">Disulfide bond</keyword>
<sequence length="314" mass="35016">MFSVGYKILMRLFAVTLSFIDQRSASATSECSSEFGMQDKRIPDNGITSSSELSANHAPAFARLDGPRAWCSAPGDKSPYIQITWDEENLITAITTQGSSRDSSWARNFEVTYTRDEKWTSYGKLLKGNRNSRSLKKNVFKPPIRTRSIRIYPKDPFRFLMVPVVPCLRLELYGCSAPGRTFSFSFLPKGNCKNPEPFKNGSIIGEDYSSGSSIQFRCNVGYELFGSEIISCVKGTWNETTPECKPVECGDPGKPKNGEQIVKKGYVYGGSVKFVCDNNYTLVGTDVIYCQANRSWSSSLPRCLGKIHDINSTH</sequence>
<gene>
    <name evidence="8" type="ORF">PEVE_00016923</name>
</gene>
<dbReference type="PROSITE" id="PS01285">
    <property type="entry name" value="FA58C_1"/>
    <property type="match status" value="1"/>
</dbReference>
<dbReference type="SUPFAM" id="SSF57535">
    <property type="entry name" value="Complement control module/SCR domain"/>
    <property type="match status" value="2"/>
</dbReference>
<evidence type="ECO:0000313" key="8">
    <source>
        <dbReference type="EMBL" id="CAH3022814.1"/>
    </source>
</evidence>
<dbReference type="SMART" id="SM00032">
    <property type="entry name" value="CCP"/>
    <property type="match status" value="2"/>
</dbReference>
<evidence type="ECO:0000313" key="9">
    <source>
        <dbReference type="Proteomes" id="UP001159427"/>
    </source>
</evidence>
<dbReference type="PANTHER" id="PTHR45656">
    <property type="entry name" value="PROTEIN CBR-CLEC-78"/>
    <property type="match status" value="1"/>
</dbReference>
<dbReference type="PROSITE" id="PS50022">
    <property type="entry name" value="FA58C_3"/>
    <property type="match status" value="1"/>
</dbReference>
<dbReference type="Pfam" id="PF00084">
    <property type="entry name" value="Sushi"/>
    <property type="match status" value="2"/>
</dbReference>
<dbReference type="EMBL" id="CALNXI010000234">
    <property type="protein sequence ID" value="CAH3022814.1"/>
    <property type="molecule type" value="Genomic_DNA"/>
</dbReference>
<evidence type="ECO:0000256" key="3">
    <source>
        <dbReference type="ARBA" id="ARBA00023157"/>
    </source>
</evidence>
<keyword evidence="1 5" id="KW-0732">Signal</keyword>
<feature type="domain" description="Sushi" evidence="7">
    <location>
        <begin position="190"/>
        <end position="246"/>
    </location>
</feature>
<reference evidence="8 9" key="1">
    <citation type="submission" date="2022-05" db="EMBL/GenBank/DDBJ databases">
        <authorList>
            <consortium name="Genoscope - CEA"/>
            <person name="William W."/>
        </authorList>
    </citation>
    <scope>NUCLEOTIDE SEQUENCE [LARGE SCALE GENOMIC DNA]</scope>
</reference>
<keyword evidence="2" id="KW-0677">Repeat</keyword>
<dbReference type="Pfam" id="PF00754">
    <property type="entry name" value="F5_F8_type_C"/>
    <property type="match status" value="1"/>
</dbReference>
<dbReference type="PANTHER" id="PTHR45656:SF4">
    <property type="entry name" value="PROTEIN CBR-CLEC-78"/>
    <property type="match status" value="1"/>
</dbReference>
<dbReference type="PROSITE" id="PS50923">
    <property type="entry name" value="SUSHI"/>
    <property type="match status" value="2"/>
</dbReference>
<dbReference type="CDD" id="cd00057">
    <property type="entry name" value="FA58C"/>
    <property type="match status" value="1"/>
</dbReference>
<evidence type="ECO:0000259" key="7">
    <source>
        <dbReference type="PROSITE" id="PS50923"/>
    </source>
</evidence>
<feature type="domain" description="Sushi" evidence="7">
    <location>
        <begin position="247"/>
        <end position="305"/>
    </location>
</feature>
<keyword evidence="9" id="KW-1185">Reference proteome</keyword>
<evidence type="ECO:0000259" key="6">
    <source>
        <dbReference type="PROSITE" id="PS50022"/>
    </source>
</evidence>
<dbReference type="SUPFAM" id="SSF49785">
    <property type="entry name" value="Galactose-binding domain-like"/>
    <property type="match status" value="1"/>
</dbReference>
<evidence type="ECO:0000256" key="2">
    <source>
        <dbReference type="ARBA" id="ARBA00022737"/>
    </source>
</evidence>
<dbReference type="CDD" id="cd00033">
    <property type="entry name" value="CCP"/>
    <property type="match status" value="2"/>
</dbReference>
<feature type="domain" description="F5/8 type C" evidence="6">
    <location>
        <begin position="31"/>
        <end position="175"/>
    </location>
</feature>
<name>A0ABN8M4Z8_9CNID</name>
<organism evidence="8 9">
    <name type="scientific">Porites evermanni</name>
    <dbReference type="NCBI Taxonomy" id="104178"/>
    <lineage>
        <taxon>Eukaryota</taxon>
        <taxon>Metazoa</taxon>
        <taxon>Cnidaria</taxon>
        <taxon>Anthozoa</taxon>
        <taxon>Hexacorallia</taxon>
        <taxon>Scleractinia</taxon>
        <taxon>Fungiina</taxon>
        <taxon>Poritidae</taxon>
        <taxon>Porites</taxon>
    </lineage>
</organism>
<dbReference type="InterPro" id="IPR000436">
    <property type="entry name" value="Sushi_SCR_CCP_dom"/>
</dbReference>
<comment type="caution">
    <text evidence="8">The sequence shown here is derived from an EMBL/GenBank/DDBJ whole genome shotgun (WGS) entry which is preliminary data.</text>
</comment>
<dbReference type="Gene3D" id="2.10.70.10">
    <property type="entry name" value="Complement Module, domain 1"/>
    <property type="match status" value="2"/>
</dbReference>
<evidence type="ECO:0000256" key="5">
    <source>
        <dbReference type="SAM" id="SignalP"/>
    </source>
</evidence>
<keyword evidence="4" id="KW-0768">Sushi</keyword>
<dbReference type="Proteomes" id="UP001159427">
    <property type="component" value="Unassembled WGS sequence"/>
</dbReference>
<feature type="disulfide bond" evidence="4">
    <location>
        <begin position="276"/>
        <end position="303"/>
    </location>
</feature>
<evidence type="ECO:0000256" key="4">
    <source>
        <dbReference type="PROSITE-ProRule" id="PRU00302"/>
    </source>
</evidence>
<dbReference type="InterPro" id="IPR000421">
    <property type="entry name" value="FA58C"/>
</dbReference>
<accession>A0ABN8M4Z8</accession>
<evidence type="ECO:0000256" key="1">
    <source>
        <dbReference type="ARBA" id="ARBA00022729"/>
    </source>
</evidence>
<proteinExistence type="predicted"/>
<dbReference type="InterPro" id="IPR035976">
    <property type="entry name" value="Sushi/SCR/CCP_sf"/>
</dbReference>
<protein>
    <submittedName>
        <fullName evidence="8">Uncharacterized protein</fullName>
    </submittedName>
</protein>
<dbReference type="SMART" id="SM00231">
    <property type="entry name" value="FA58C"/>
    <property type="match status" value="1"/>
</dbReference>
<dbReference type="InterPro" id="IPR051277">
    <property type="entry name" value="SEZ6_CSMD_C4BPB_Regulators"/>
</dbReference>
<dbReference type="InterPro" id="IPR008979">
    <property type="entry name" value="Galactose-bd-like_sf"/>
</dbReference>